<evidence type="ECO:0000256" key="11">
    <source>
        <dbReference type="PIRSR" id="PIRSR004911-1"/>
    </source>
</evidence>
<evidence type="ECO:0000256" key="8">
    <source>
        <dbReference type="ARBA" id="ARBA00023004"/>
    </source>
</evidence>
<dbReference type="KEGG" id="bex:A11Q_599"/>
<comment type="similarity">
    <text evidence="3">Belongs to the radical SAM superfamily. KamA family.</text>
</comment>
<dbReference type="eggNOG" id="COG1509">
    <property type="taxonomic scope" value="Bacteria"/>
</dbReference>
<evidence type="ECO:0000256" key="9">
    <source>
        <dbReference type="ARBA" id="ARBA00023014"/>
    </source>
</evidence>
<comment type="cofactor">
    <cofactor evidence="2">
        <name>[4Fe-4S] cluster</name>
        <dbReference type="ChEBI" id="CHEBI:49883"/>
    </cofactor>
</comment>
<evidence type="ECO:0000256" key="6">
    <source>
        <dbReference type="ARBA" id="ARBA00022723"/>
    </source>
</evidence>
<dbReference type="Pfam" id="PF04055">
    <property type="entry name" value="Radical_SAM"/>
    <property type="match status" value="1"/>
</dbReference>
<accession>M4VNW2</accession>
<gene>
    <name evidence="14" type="ORF">A11Q_599</name>
</gene>
<dbReference type="STRING" id="1184267.A11Q_599"/>
<keyword evidence="5" id="KW-0949">S-adenosyl-L-methionine</keyword>
<evidence type="ECO:0000256" key="7">
    <source>
        <dbReference type="ARBA" id="ARBA00022898"/>
    </source>
</evidence>
<organism evidence="14 15">
    <name type="scientific">Pseudobdellovibrio exovorus JSS</name>
    <dbReference type="NCBI Taxonomy" id="1184267"/>
    <lineage>
        <taxon>Bacteria</taxon>
        <taxon>Pseudomonadati</taxon>
        <taxon>Bdellovibrionota</taxon>
        <taxon>Bdellovibrionia</taxon>
        <taxon>Bdellovibrionales</taxon>
        <taxon>Pseudobdellovibrionaceae</taxon>
        <taxon>Pseudobdellovibrio</taxon>
    </lineage>
</organism>
<dbReference type="SFLD" id="SFLDG01070">
    <property type="entry name" value="PLP-dependent"/>
    <property type="match status" value="1"/>
</dbReference>
<dbReference type="HOGENOM" id="CLU_032161_0_0_7"/>
<sequence length="403" mass="46249">MKLEFQSAPRPADLDLSQWMDWTWQLRASLKTKADFASYFELSSEETHAFEKGSEIFNVRATPYYASLASQKAAQDPIRRILMPHEKELFDPSQSQLDPLGERKASNHPTSRIVHRYSDRVLFLITDICSVYCRYCTRKHFTGSDQAFVKKNEYEDALAYIKKTTGIREVILSGGDPLTVSDGQLERVLHDLRSIDHVEIIRIGSRMPVVAPMRMTDDLVRIIKKHKPVFLMTHFNHPRELTQEAVEALDRVVDNGIPVMNQMVLLNGVNNHAAIVQALSRRLLFLRVKPYYMFQCDPSIGTDYLRTTIEDSLEIQKELWGHLSGLAMPNLSVDIPNGGGKVYYSPQFETEVSAQGRKFTGWDGVQAEYINPDPTSIIKPLDYELYLDEWNHLRASKNQLNRE</sequence>
<proteinExistence type="inferred from homology"/>
<evidence type="ECO:0000256" key="2">
    <source>
        <dbReference type="ARBA" id="ARBA00001966"/>
    </source>
</evidence>
<protein>
    <submittedName>
        <fullName evidence="14">Lysine 2,3-aminomutase</fullName>
    </submittedName>
</protein>
<evidence type="ECO:0000313" key="14">
    <source>
        <dbReference type="EMBL" id="AGH94819.1"/>
    </source>
</evidence>
<keyword evidence="9 11" id="KW-0411">Iron-sulfur</keyword>
<dbReference type="Gene3D" id="6.10.140.1170">
    <property type="match status" value="1"/>
</dbReference>
<evidence type="ECO:0000256" key="12">
    <source>
        <dbReference type="PIRSR" id="PIRSR603739-50"/>
    </source>
</evidence>
<dbReference type="CDD" id="cd01335">
    <property type="entry name" value="Radical_SAM"/>
    <property type="match status" value="1"/>
</dbReference>
<dbReference type="InterPro" id="IPR058240">
    <property type="entry name" value="rSAM_sf"/>
</dbReference>
<dbReference type="Proteomes" id="UP000012040">
    <property type="component" value="Chromosome"/>
</dbReference>
<dbReference type="InterPro" id="IPR003739">
    <property type="entry name" value="Lys_aminomutase/Glu_NH3_mut"/>
</dbReference>
<dbReference type="GO" id="GO:0051539">
    <property type="term" value="F:4 iron, 4 sulfur cluster binding"/>
    <property type="evidence" value="ECO:0007669"/>
    <property type="project" value="UniProtKB-KW"/>
</dbReference>
<evidence type="ECO:0000256" key="5">
    <source>
        <dbReference type="ARBA" id="ARBA00022691"/>
    </source>
</evidence>
<keyword evidence="7 12" id="KW-0663">Pyridoxal phosphate</keyword>
<evidence type="ECO:0000256" key="3">
    <source>
        <dbReference type="ARBA" id="ARBA00008703"/>
    </source>
</evidence>
<feature type="binding site" evidence="11">
    <location>
        <position position="136"/>
    </location>
    <ligand>
        <name>[4Fe-4S] cluster</name>
        <dbReference type="ChEBI" id="CHEBI:49883"/>
        <note>4Fe-4S-S-AdoMet</note>
    </ligand>
</feature>
<keyword evidence="15" id="KW-1185">Reference proteome</keyword>
<dbReference type="InterPro" id="IPR007197">
    <property type="entry name" value="rSAM"/>
</dbReference>
<evidence type="ECO:0000256" key="4">
    <source>
        <dbReference type="ARBA" id="ARBA00022485"/>
    </source>
</evidence>
<feature type="binding site" evidence="11">
    <location>
        <position position="133"/>
    </location>
    <ligand>
        <name>[4Fe-4S] cluster</name>
        <dbReference type="ChEBI" id="CHEBI:49883"/>
        <note>4Fe-4S-S-AdoMet</note>
    </ligand>
</feature>
<dbReference type="Pfam" id="PF12544">
    <property type="entry name" value="LAM_C"/>
    <property type="match status" value="1"/>
</dbReference>
<dbReference type="Gene3D" id="3.20.20.70">
    <property type="entry name" value="Aldolase class I"/>
    <property type="match status" value="1"/>
</dbReference>
<comment type="cofactor">
    <cofactor evidence="1 12">
        <name>pyridoxal 5'-phosphate</name>
        <dbReference type="ChEBI" id="CHEBI:597326"/>
    </cofactor>
</comment>
<dbReference type="AlphaFoldDB" id="M4VNW2"/>
<feature type="binding site" evidence="11">
    <location>
        <position position="129"/>
    </location>
    <ligand>
        <name>[4Fe-4S] cluster</name>
        <dbReference type="ChEBI" id="CHEBI:49883"/>
        <note>4Fe-4S-S-AdoMet</note>
    </ligand>
</feature>
<dbReference type="GO" id="GO:0016853">
    <property type="term" value="F:isomerase activity"/>
    <property type="evidence" value="ECO:0007669"/>
    <property type="project" value="UniProtKB-KW"/>
</dbReference>
<dbReference type="SUPFAM" id="SSF102114">
    <property type="entry name" value="Radical SAM enzymes"/>
    <property type="match status" value="1"/>
</dbReference>
<evidence type="ECO:0000313" key="15">
    <source>
        <dbReference type="Proteomes" id="UP000012040"/>
    </source>
</evidence>
<evidence type="ECO:0000256" key="1">
    <source>
        <dbReference type="ARBA" id="ARBA00001933"/>
    </source>
</evidence>
<keyword evidence="6 11" id="KW-0479">Metal-binding</keyword>
<dbReference type="PANTHER" id="PTHR30538">
    <property type="entry name" value="LYSINE 2,3-AMINOMUTASE-RELATED"/>
    <property type="match status" value="1"/>
</dbReference>
<dbReference type="SFLD" id="SFLDS00029">
    <property type="entry name" value="Radical_SAM"/>
    <property type="match status" value="1"/>
</dbReference>
<dbReference type="InterPro" id="IPR013785">
    <property type="entry name" value="Aldolase_TIM"/>
</dbReference>
<name>M4VNW2_9BACT</name>
<reference evidence="14 15" key="1">
    <citation type="journal article" date="2013" name="ISME J.">
        <title>By their genes ye shall know them: genomic signatures of predatory bacteria.</title>
        <authorList>
            <person name="Pasternak Z."/>
            <person name="Pietrokovski S."/>
            <person name="Rotem O."/>
            <person name="Gophna U."/>
            <person name="Lurie-Weinberger M.N."/>
            <person name="Jurkevitch E."/>
        </authorList>
    </citation>
    <scope>NUCLEOTIDE SEQUENCE [LARGE SCALE GENOMIC DNA]</scope>
    <source>
        <strain evidence="14 15">JSS</strain>
    </source>
</reference>
<keyword evidence="4 11" id="KW-0004">4Fe-4S</keyword>
<evidence type="ECO:0000259" key="13">
    <source>
        <dbReference type="PROSITE" id="PS51918"/>
    </source>
</evidence>
<dbReference type="InterPro" id="IPR025895">
    <property type="entry name" value="LAM_C_dom"/>
</dbReference>
<keyword evidence="10" id="KW-0413">Isomerase</keyword>
<feature type="domain" description="Radical SAM core" evidence="13">
    <location>
        <begin position="115"/>
        <end position="341"/>
    </location>
</feature>
<dbReference type="NCBIfam" id="TIGR00238">
    <property type="entry name" value="KamA family radical SAM protein"/>
    <property type="match status" value="1"/>
</dbReference>
<dbReference type="OrthoDB" id="9770937at2"/>
<dbReference type="PANTHER" id="PTHR30538:SF1">
    <property type="entry name" value="L-LYSINE 2,3-AMINOMUTASE"/>
    <property type="match status" value="1"/>
</dbReference>
<feature type="modified residue" description="N6-(pyridoxal phosphate)lysine" evidence="12">
    <location>
        <position position="341"/>
    </location>
</feature>
<dbReference type="EMBL" id="CP003537">
    <property type="protein sequence ID" value="AGH94819.1"/>
    <property type="molecule type" value="Genomic_DNA"/>
</dbReference>
<dbReference type="PATRIC" id="fig|1184267.3.peg.609"/>
<dbReference type="PIRSF" id="PIRSF004911">
    <property type="entry name" value="DUF160"/>
    <property type="match status" value="1"/>
</dbReference>
<dbReference type="PROSITE" id="PS51918">
    <property type="entry name" value="RADICAL_SAM"/>
    <property type="match status" value="1"/>
</dbReference>
<dbReference type="RefSeq" id="WP_015469309.1">
    <property type="nucleotide sequence ID" value="NC_020813.1"/>
</dbReference>
<evidence type="ECO:0000256" key="10">
    <source>
        <dbReference type="ARBA" id="ARBA00023235"/>
    </source>
</evidence>
<keyword evidence="8" id="KW-0408">Iron</keyword>
<dbReference type="GO" id="GO:0046872">
    <property type="term" value="F:metal ion binding"/>
    <property type="evidence" value="ECO:0007669"/>
    <property type="project" value="UniProtKB-KW"/>
</dbReference>